<reference evidence="3" key="1">
    <citation type="submission" date="2023-06" db="EMBL/GenBank/DDBJ databases">
        <authorList>
            <person name="Kurt Z."/>
        </authorList>
    </citation>
    <scope>NUCLEOTIDE SEQUENCE</scope>
</reference>
<reference evidence="4 5" key="2">
    <citation type="submission" date="2024-07" db="EMBL/GenBank/DDBJ databases">
        <authorList>
            <person name="Akdeniz Z."/>
        </authorList>
    </citation>
    <scope>NUCLEOTIDE SEQUENCE [LARGE SCALE GENOMIC DNA]</scope>
</reference>
<dbReference type="GO" id="GO:0003899">
    <property type="term" value="F:DNA-directed RNA polymerase activity"/>
    <property type="evidence" value="ECO:0007669"/>
    <property type="project" value="InterPro"/>
</dbReference>
<keyword evidence="1" id="KW-0804">Transcription</keyword>
<organism evidence="3">
    <name type="scientific">Hexamita inflata</name>
    <dbReference type="NCBI Taxonomy" id="28002"/>
    <lineage>
        <taxon>Eukaryota</taxon>
        <taxon>Metamonada</taxon>
        <taxon>Diplomonadida</taxon>
        <taxon>Hexamitidae</taxon>
        <taxon>Hexamitinae</taxon>
        <taxon>Hexamita</taxon>
    </lineage>
</organism>
<dbReference type="PANTHER" id="PTHR10535:SF0">
    <property type="entry name" value="DNA-DIRECTED RNA POLYMERASES I, II, AND III SUBUNIT RPABC1"/>
    <property type="match status" value="1"/>
</dbReference>
<dbReference type="AlphaFoldDB" id="A0AA86N657"/>
<dbReference type="GO" id="GO:0003677">
    <property type="term" value="F:DNA binding"/>
    <property type="evidence" value="ECO:0007669"/>
    <property type="project" value="InterPro"/>
</dbReference>
<dbReference type="InterPro" id="IPR000783">
    <property type="entry name" value="RNA_pol_subH/Rpb5_C"/>
</dbReference>
<evidence type="ECO:0000313" key="3">
    <source>
        <dbReference type="EMBL" id="CAI9913471.1"/>
    </source>
</evidence>
<dbReference type="InterPro" id="IPR035913">
    <property type="entry name" value="RPB5-like_sf"/>
</dbReference>
<evidence type="ECO:0000259" key="2">
    <source>
        <dbReference type="Pfam" id="PF01191"/>
    </source>
</evidence>
<accession>A0AA86N657</accession>
<sequence length="181" mass="20344">MQSVQEKLVTAVGNLVDMLEYRGIDVSELAPLRALTIDDVQKELTPEYLKSLTIQLPTVAVYFAVDFARDTVTELKDTTIVVCFQKPKPSALVNKTAQVFHVDELMINITKNALVPQHERVSSKDEIKRILAQLMAEFTQLPVIFENDAMAKYIGSKSGELVRVIRKSKQAGEFVVYRAVM</sequence>
<evidence type="ECO:0000256" key="1">
    <source>
        <dbReference type="ARBA" id="ARBA00023163"/>
    </source>
</evidence>
<dbReference type="Gene3D" id="3.90.940.20">
    <property type="entry name" value="RPB5-like RNA polymerase subunit"/>
    <property type="match status" value="1"/>
</dbReference>
<dbReference type="EMBL" id="CAXDID020000201">
    <property type="protein sequence ID" value="CAL6054270.1"/>
    <property type="molecule type" value="Genomic_DNA"/>
</dbReference>
<protein>
    <submittedName>
        <fullName evidence="3">RNA polymerase II subunit Rpb5b</fullName>
    </submittedName>
    <submittedName>
        <fullName evidence="4">RNA_polymerase II subunit Rpb5b</fullName>
    </submittedName>
</protein>
<dbReference type="PANTHER" id="PTHR10535">
    <property type="entry name" value="DNA-DIRECTED RNA POLYMERASES I, II, AND III SUBUNIT RPABC1"/>
    <property type="match status" value="1"/>
</dbReference>
<dbReference type="Proteomes" id="UP001642409">
    <property type="component" value="Unassembled WGS sequence"/>
</dbReference>
<keyword evidence="5" id="KW-1185">Reference proteome</keyword>
<evidence type="ECO:0000313" key="4">
    <source>
        <dbReference type="EMBL" id="CAL6054270.1"/>
    </source>
</evidence>
<dbReference type="GO" id="GO:0005665">
    <property type="term" value="C:RNA polymerase II, core complex"/>
    <property type="evidence" value="ECO:0007669"/>
    <property type="project" value="TreeGrafter"/>
</dbReference>
<dbReference type="GO" id="GO:0005666">
    <property type="term" value="C:RNA polymerase III complex"/>
    <property type="evidence" value="ECO:0007669"/>
    <property type="project" value="TreeGrafter"/>
</dbReference>
<dbReference type="GO" id="GO:0006366">
    <property type="term" value="P:transcription by RNA polymerase II"/>
    <property type="evidence" value="ECO:0007669"/>
    <property type="project" value="TreeGrafter"/>
</dbReference>
<dbReference type="Pfam" id="PF01191">
    <property type="entry name" value="RNA_pol_Rpb5_C"/>
    <property type="match status" value="1"/>
</dbReference>
<dbReference type="InterPro" id="IPR014381">
    <property type="entry name" value="Arch_Rpo5/euc_Rpb5"/>
</dbReference>
<evidence type="ECO:0000313" key="5">
    <source>
        <dbReference type="Proteomes" id="UP001642409"/>
    </source>
</evidence>
<dbReference type="GO" id="GO:0005736">
    <property type="term" value="C:RNA polymerase I complex"/>
    <property type="evidence" value="ECO:0007669"/>
    <property type="project" value="TreeGrafter"/>
</dbReference>
<name>A0AA86N657_9EUKA</name>
<comment type="caution">
    <text evidence="3">The sequence shown here is derived from an EMBL/GenBank/DDBJ whole genome shotgun (WGS) entry which is preliminary data.</text>
</comment>
<dbReference type="GO" id="GO:0042797">
    <property type="term" value="P:tRNA transcription by RNA polymerase III"/>
    <property type="evidence" value="ECO:0007669"/>
    <property type="project" value="TreeGrafter"/>
</dbReference>
<proteinExistence type="predicted"/>
<dbReference type="GO" id="GO:0006362">
    <property type="term" value="P:transcription elongation by RNA polymerase I"/>
    <property type="evidence" value="ECO:0007669"/>
    <property type="project" value="TreeGrafter"/>
</dbReference>
<gene>
    <name evidence="3" type="ORF">HINF_LOCUS1116</name>
    <name evidence="4" type="ORF">HINF_LOCUS45987</name>
</gene>
<dbReference type="SUPFAM" id="SSF55287">
    <property type="entry name" value="RPB5-like RNA polymerase subunit"/>
    <property type="match status" value="1"/>
</dbReference>
<feature type="domain" description="RNA polymerase subunit H/Rpb5 C-terminal" evidence="2">
    <location>
        <begin position="107"/>
        <end position="180"/>
    </location>
</feature>
<dbReference type="EMBL" id="CATOUU010000025">
    <property type="protein sequence ID" value="CAI9913471.1"/>
    <property type="molecule type" value="Genomic_DNA"/>
</dbReference>